<name>A0A3R5X1I0_9CLOT</name>
<proteinExistence type="predicted"/>
<gene>
    <name evidence="1" type="ORF">C1I91_10280</name>
</gene>
<dbReference type="InterPro" id="IPR007553">
    <property type="entry name" value="2-thiour_desulf"/>
</dbReference>
<dbReference type="Proteomes" id="UP000286268">
    <property type="component" value="Chromosome"/>
</dbReference>
<protein>
    <submittedName>
        <fullName evidence="1">DUF523 domain-containing protein</fullName>
    </submittedName>
</protein>
<dbReference type="RefSeq" id="WP_128212798.1">
    <property type="nucleotide sequence ID" value="NZ_CP025746.1"/>
</dbReference>
<evidence type="ECO:0000313" key="1">
    <source>
        <dbReference type="EMBL" id="QAA32007.1"/>
    </source>
</evidence>
<dbReference type="OrthoDB" id="9797779at2"/>
<dbReference type="KEGG" id="cmah:C1I91_10280"/>
<dbReference type="PANTHER" id="PTHR30087:SF1">
    <property type="entry name" value="HYPOTHETICAL CYTOSOLIC PROTEIN"/>
    <property type="match status" value="1"/>
</dbReference>
<accession>A0A3R5X1I0</accession>
<dbReference type="Pfam" id="PF04463">
    <property type="entry name" value="2-thiour_desulf"/>
    <property type="match status" value="1"/>
</dbReference>
<sequence length="148" mass="15895">MILISACLCGCNCKYNGGNNYNEKIKRLYDEGNAILVCPEEMSGLSTPREPVEIQNGTGFDVLEGRAKVLSAQGTDVTEKFINGANKILDIALKNNVKTAILKAKSPSCGTGKIYDGTFTGTLKEGNGVTAELLKANKIQVLSEEDYI</sequence>
<dbReference type="PANTHER" id="PTHR30087">
    <property type="entry name" value="INNER MEMBRANE PROTEIN"/>
    <property type="match status" value="1"/>
</dbReference>
<keyword evidence="2" id="KW-1185">Reference proteome</keyword>
<dbReference type="AlphaFoldDB" id="A0A3R5X1I0"/>
<evidence type="ECO:0000313" key="2">
    <source>
        <dbReference type="Proteomes" id="UP000286268"/>
    </source>
</evidence>
<organism evidence="1 2">
    <name type="scientific">Clostridium manihotivorum</name>
    <dbReference type="NCBI Taxonomy" id="2320868"/>
    <lineage>
        <taxon>Bacteria</taxon>
        <taxon>Bacillati</taxon>
        <taxon>Bacillota</taxon>
        <taxon>Clostridia</taxon>
        <taxon>Eubacteriales</taxon>
        <taxon>Clostridiaceae</taxon>
        <taxon>Clostridium</taxon>
    </lineage>
</organism>
<dbReference type="EMBL" id="CP025746">
    <property type="protein sequence ID" value="QAA32007.1"/>
    <property type="molecule type" value="Genomic_DNA"/>
</dbReference>
<reference evidence="1 2" key="1">
    <citation type="submission" date="2018-01" db="EMBL/GenBank/DDBJ databases">
        <title>Genome Sequencing and Assembly of Anaerobacter polyendosporus strain CT4.</title>
        <authorList>
            <person name="Tachaapaikoon C."/>
            <person name="Sutheeworapong S."/>
            <person name="Jenjaroenpun P."/>
            <person name="Wongsurawat T."/>
            <person name="Nookeaw I."/>
            <person name="Cheawchanlertfa P."/>
            <person name="Kosugi A."/>
            <person name="Cheevadhanarak S."/>
            <person name="Ratanakhanokchai K."/>
        </authorList>
    </citation>
    <scope>NUCLEOTIDE SEQUENCE [LARGE SCALE GENOMIC DNA]</scope>
    <source>
        <strain evidence="1 2">CT4</strain>
    </source>
</reference>